<dbReference type="OMA" id="ITEVCCA"/>
<dbReference type="GeneTree" id="ENSGT00940000162865"/>
<accession>A0A672UAS1</accession>
<dbReference type="InterPro" id="IPR048465">
    <property type="entry name" value="Maestro-like_HEAT"/>
</dbReference>
<dbReference type="Pfam" id="PF23210">
    <property type="entry name" value="HEAT_Maestro_2"/>
    <property type="match status" value="1"/>
</dbReference>
<dbReference type="PANTHER" id="PTHR23120:SF0">
    <property type="entry name" value="MAESTRO HEAT-LIKE REPEAT FAMILY MEMBER 1"/>
    <property type="match status" value="1"/>
</dbReference>
<dbReference type="GO" id="GO:0005737">
    <property type="term" value="C:cytoplasm"/>
    <property type="evidence" value="ECO:0007669"/>
    <property type="project" value="TreeGrafter"/>
</dbReference>
<dbReference type="Pfam" id="PF21047">
    <property type="entry name" value="HEAT_Maestro"/>
    <property type="match status" value="1"/>
</dbReference>
<protein>
    <submittedName>
        <fullName evidence="3">Uncharacterized protein</fullName>
    </submittedName>
</protein>
<reference evidence="3 4" key="1">
    <citation type="submission" date="2019-11" db="EMBL/GenBank/DDBJ databases">
        <title>Strigops habroptila (kakapo) genome, bStrHab1, primary haplotype, v2.</title>
        <authorList>
            <person name="Jarvis E.D."/>
            <person name="Howard J."/>
            <person name="Rhie A."/>
            <person name="Phillippy A."/>
            <person name="Korlach J."/>
            <person name="Digby A."/>
            <person name="Iorns D."/>
            <person name="Eason D."/>
            <person name="Robertson B."/>
            <person name="Raemaekers T."/>
            <person name="Howe K."/>
            <person name="Lewin H."/>
            <person name="Damas J."/>
            <person name="Hastie A."/>
            <person name="Tracey A."/>
            <person name="Chow W."/>
            <person name="Fedrigo O."/>
        </authorList>
    </citation>
    <scope>NUCLEOTIDE SEQUENCE [LARGE SCALE GENOMIC DNA]</scope>
</reference>
<feature type="domain" description="MROH2B-like HEAT-repeats" evidence="2">
    <location>
        <begin position="104"/>
        <end position="479"/>
    </location>
</feature>
<reference evidence="3" key="2">
    <citation type="submission" date="2025-08" db="UniProtKB">
        <authorList>
            <consortium name="Ensembl"/>
        </authorList>
    </citation>
    <scope>IDENTIFICATION</scope>
</reference>
<gene>
    <name evidence="3" type="primary">LOC115605326</name>
</gene>
<evidence type="ECO:0000313" key="3">
    <source>
        <dbReference type="Ensembl" id="ENSSHBP00005012168.1"/>
    </source>
</evidence>
<dbReference type="AlphaFoldDB" id="A0A672UAS1"/>
<keyword evidence="4" id="KW-1185">Reference proteome</keyword>
<evidence type="ECO:0000259" key="1">
    <source>
        <dbReference type="Pfam" id="PF21047"/>
    </source>
</evidence>
<dbReference type="PANTHER" id="PTHR23120">
    <property type="entry name" value="MAESTRO-RELATED HEAT DOMAIN-CONTAINING"/>
    <property type="match status" value="1"/>
</dbReference>
<reference evidence="3" key="3">
    <citation type="submission" date="2025-09" db="UniProtKB">
        <authorList>
            <consortium name="Ensembl"/>
        </authorList>
    </citation>
    <scope>IDENTIFICATION</scope>
</reference>
<proteinExistence type="predicted"/>
<dbReference type="InterPro" id="IPR055408">
    <property type="entry name" value="HEAT_MROH2B-like"/>
</dbReference>
<dbReference type="InParanoid" id="A0A672UAS1"/>
<dbReference type="InterPro" id="IPR016024">
    <property type="entry name" value="ARM-type_fold"/>
</dbReference>
<dbReference type="InterPro" id="IPR045206">
    <property type="entry name" value="Maestro_heat-like_prot"/>
</dbReference>
<sequence length="925" mass="102558">MGYGGVHLHRVQPDLRQTGSRRPFCLGNPGGWSSSSPVHGHRGLSGCLSERDGQTPVAKAAAVCGASAVQRHADPALPVSPSLGCKTGESRLQGRRGGAWCRGPQLPAPQALLARLVVVAAAPHASSDRAVAALQLLQALQGRIHRALRAVWVTEIPLLLQYLAGRKESSLGSAEWEHRVLKFLRVSLEPIEDKAWTVGLSQELSQQLGSSAPGSWEKLFLYKVLGTVLAACQNLWHVQGQVLSFLQATDPVAEPQAMISVVSHAAESHFHLVLDTLTMYSDNFVRLYFGQTCTGSKAQQQQRMEIAQPFCAALMRTYSAVALCAPKEQLLSRVDKEILGDILRLSRAKQRGMQLKLAVVQSITEVCCAIQAVGNCGSFKLSLKQEAMRTLLDWMKREPWDSVLYGVFQALEKLSKLRPRLSREENRNLLAVCCHAVVSYPSEEQMKKGNRIARAALNTQLLHRRGMQDLGRLIETLLETQGSSACFDDMVHVLKGQLTSAMEWKRERALRVCTHLLDVCKDRHEFRRGRPCQQIGSLVGLLGCLTIDCLVTSRQRAGLCLSYLLEMQDNTVPVVLEAHEIRCLCEELDSPDPNTLVKTSIKIAKAVCKCIPPAQAVGFLRAIVDTLLHVTTTAQEASIVWKWVFVFLKECGKDILAEVPEFLTTLYTYMQRGTNRFFVPSAVSLLAICHREAVVSCLLQAGHLMDSNMIELWRSLGRSTFGIQILRCLAEKLNRAGNNCPGTGSSASEQHSRETALETLAITRAISEVVFVMSSTEQLRQLLPHILPSLLRWASETVGEERLPSAMSSWRQLFLEGRVLEQKPCRTFLLALKSVLEKCMEQKWMQLLMHRAVWARLEDPLAHPEGVSLLTSVLLQAGLISPSLVQNLLPWLDSSSVKLRVAAAAFFDEIPESYRTRRPSERGRN</sequence>
<dbReference type="Ensembl" id="ENSSHBT00005014669.1">
    <property type="protein sequence ID" value="ENSSHBP00005012168.1"/>
    <property type="gene ID" value="ENSSHBG00005010653.1"/>
</dbReference>
<organism evidence="3 4">
    <name type="scientific">Strigops habroptila</name>
    <name type="common">Kakapo</name>
    <dbReference type="NCBI Taxonomy" id="2489341"/>
    <lineage>
        <taxon>Eukaryota</taxon>
        <taxon>Metazoa</taxon>
        <taxon>Chordata</taxon>
        <taxon>Craniata</taxon>
        <taxon>Vertebrata</taxon>
        <taxon>Euteleostomi</taxon>
        <taxon>Archelosauria</taxon>
        <taxon>Archosauria</taxon>
        <taxon>Dinosauria</taxon>
        <taxon>Saurischia</taxon>
        <taxon>Theropoda</taxon>
        <taxon>Coelurosauria</taxon>
        <taxon>Aves</taxon>
        <taxon>Neognathae</taxon>
        <taxon>Neoaves</taxon>
        <taxon>Telluraves</taxon>
        <taxon>Australaves</taxon>
        <taxon>Psittaciformes</taxon>
        <taxon>Psittacidae</taxon>
        <taxon>Strigops</taxon>
    </lineage>
</organism>
<evidence type="ECO:0000259" key="2">
    <source>
        <dbReference type="Pfam" id="PF23210"/>
    </source>
</evidence>
<feature type="domain" description="Maestro-like HEAT-repeats" evidence="1">
    <location>
        <begin position="504"/>
        <end position="719"/>
    </location>
</feature>
<name>A0A672UAS1_STRHB</name>
<dbReference type="SUPFAM" id="SSF48371">
    <property type="entry name" value="ARM repeat"/>
    <property type="match status" value="1"/>
</dbReference>
<evidence type="ECO:0000313" key="4">
    <source>
        <dbReference type="Proteomes" id="UP000472266"/>
    </source>
</evidence>
<dbReference type="Proteomes" id="UP000472266">
    <property type="component" value="Chromosome 4"/>
</dbReference>